<dbReference type="PANTHER" id="PTHR43447">
    <property type="entry name" value="ALPHA-AMYLASE"/>
    <property type="match status" value="1"/>
</dbReference>
<evidence type="ECO:0000313" key="12">
    <source>
        <dbReference type="Proteomes" id="UP000044625"/>
    </source>
</evidence>
<dbReference type="Proteomes" id="UP000045840">
    <property type="component" value="Unassembled WGS sequence"/>
</dbReference>
<dbReference type="Gene3D" id="2.60.40.1180">
    <property type="entry name" value="Golgi alpha-mannosidase II"/>
    <property type="match status" value="1"/>
</dbReference>
<dbReference type="InterPro" id="IPR017853">
    <property type="entry name" value="GH"/>
</dbReference>
<dbReference type="RefSeq" id="WP_049612830.1">
    <property type="nucleotide sequence ID" value="NZ_CAWMMU010000023.1"/>
</dbReference>
<feature type="active site" description="Proton donor" evidence="7">
    <location>
        <position position="265"/>
    </location>
</feature>
<organism evidence="10 13">
    <name type="scientific">Yersinia pekkanenii</name>
    <dbReference type="NCBI Taxonomy" id="1288385"/>
    <lineage>
        <taxon>Bacteria</taxon>
        <taxon>Pseudomonadati</taxon>
        <taxon>Pseudomonadota</taxon>
        <taxon>Gammaproteobacteria</taxon>
        <taxon>Enterobacterales</taxon>
        <taxon>Yersiniaceae</taxon>
        <taxon>Yersinia</taxon>
    </lineage>
</organism>
<keyword evidence="5" id="KW-0119">Carbohydrate metabolism</keyword>
<dbReference type="CDD" id="cd11318">
    <property type="entry name" value="AmyAc_bac_fung_AmyA"/>
    <property type="match status" value="1"/>
</dbReference>
<dbReference type="GO" id="GO:0005975">
    <property type="term" value="P:carbohydrate metabolic process"/>
    <property type="evidence" value="ECO:0007669"/>
    <property type="project" value="InterPro"/>
</dbReference>
<dbReference type="SUPFAM" id="SSF51445">
    <property type="entry name" value="(Trans)glycosidases"/>
    <property type="match status" value="1"/>
</dbReference>
<evidence type="ECO:0000256" key="5">
    <source>
        <dbReference type="ARBA" id="ARBA00023277"/>
    </source>
</evidence>
<keyword evidence="8" id="KW-0106">Calcium</keyword>
<keyword evidence="4 10" id="KW-0378">Hydrolase</keyword>
<dbReference type="InterPro" id="IPR006047">
    <property type="entry name" value="GH13_cat_dom"/>
</dbReference>
<dbReference type="EMBL" id="CWJL01000023">
    <property type="protein sequence ID" value="CRY68645.1"/>
    <property type="molecule type" value="Genomic_DNA"/>
</dbReference>
<feature type="binding site" evidence="8">
    <location>
        <position position="239"/>
    </location>
    <ligand>
        <name>Ca(2+)</name>
        <dbReference type="ChEBI" id="CHEBI:29108"/>
        <label>1</label>
    </ligand>
</feature>
<dbReference type="Gene3D" id="3.20.20.80">
    <property type="entry name" value="Glycosidases"/>
    <property type="match status" value="1"/>
</dbReference>
<dbReference type="SMART" id="SM00642">
    <property type="entry name" value="Aamy"/>
    <property type="match status" value="1"/>
</dbReference>
<dbReference type="NCBIfam" id="NF006968">
    <property type="entry name" value="PRK09441.1-1"/>
    <property type="match status" value="1"/>
</dbReference>
<protein>
    <submittedName>
        <fullName evidence="10">Alpha-amylase</fullName>
        <ecNumber evidence="10">3.2.1.1</ecNumber>
    </submittedName>
</protein>
<evidence type="ECO:0000256" key="1">
    <source>
        <dbReference type="ARBA" id="ARBA00001913"/>
    </source>
</evidence>
<feature type="domain" description="Glycosyl hydrolase family 13 catalytic" evidence="9">
    <location>
        <begin position="4"/>
        <end position="402"/>
    </location>
</feature>
<dbReference type="GO" id="GO:0004556">
    <property type="term" value="F:alpha-amylase activity"/>
    <property type="evidence" value="ECO:0007669"/>
    <property type="project" value="UniProtKB-EC"/>
</dbReference>
<feature type="active site" description="Nucleophile" evidence="7">
    <location>
        <position position="235"/>
    </location>
</feature>
<comment type="similarity">
    <text evidence="2">Belongs to the glycosyl hydrolase 13 family.</text>
</comment>
<reference evidence="11 12" key="2">
    <citation type="submission" date="2015-03" db="EMBL/GenBank/DDBJ databases">
        <authorList>
            <consortium name="Pathogen Informatics"/>
            <person name="Murphy D."/>
        </authorList>
    </citation>
    <scope>NUCLEOTIDE SEQUENCE [LARGE SCALE GENOMIC DNA]</scope>
    <source>
        <strain evidence="12">type strain: CIP110230</strain>
        <strain evidence="11">Type strain: CIP110230</strain>
    </source>
</reference>
<evidence type="ECO:0000256" key="7">
    <source>
        <dbReference type="PIRSR" id="PIRSR001021-1"/>
    </source>
</evidence>
<proteinExistence type="inferred from homology"/>
<evidence type="ECO:0000313" key="10">
    <source>
        <dbReference type="EMBL" id="CNH75145.1"/>
    </source>
</evidence>
<evidence type="ECO:0000256" key="4">
    <source>
        <dbReference type="ARBA" id="ARBA00022801"/>
    </source>
</evidence>
<dbReference type="Proteomes" id="UP000044625">
    <property type="component" value="Unassembled WGS sequence"/>
</dbReference>
<evidence type="ECO:0000313" key="13">
    <source>
        <dbReference type="Proteomes" id="UP000045840"/>
    </source>
</evidence>
<feature type="binding site" evidence="8">
    <location>
        <position position="198"/>
    </location>
    <ligand>
        <name>Ca(2+)</name>
        <dbReference type="ChEBI" id="CHEBI:29108"/>
        <label>1</label>
    </ligand>
</feature>
<reference evidence="13" key="3">
    <citation type="submission" date="2015-03" db="EMBL/GenBank/DDBJ databases">
        <authorList>
            <consortium name="Pathogen Informatics"/>
        </authorList>
    </citation>
    <scope>NUCLEOTIDE SEQUENCE [LARGE SCALE GENOMIC DNA]</scope>
    <source>
        <strain evidence="13">A125KOH2</strain>
    </source>
</reference>
<evidence type="ECO:0000313" key="11">
    <source>
        <dbReference type="EMBL" id="CRY68645.1"/>
    </source>
</evidence>
<evidence type="ECO:0000256" key="3">
    <source>
        <dbReference type="ARBA" id="ARBA00022723"/>
    </source>
</evidence>
<dbReference type="InterPro" id="IPR013776">
    <property type="entry name" value="A-amylase_thermo"/>
</dbReference>
<dbReference type="SUPFAM" id="SSF51011">
    <property type="entry name" value="Glycosyl hydrolase domain"/>
    <property type="match status" value="1"/>
</dbReference>
<dbReference type="STRING" id="1288385.ERS137968_03761"/>
<evidence type="ECO:0000256" key="8">
    <source>
        <dbReference type="PIRSR" id="PIRSR001021-2"/>
    </source>
</evidence>
<evidence type="ECO:0000256" key="6">
    <source>
        <dbReference type="ARBA" id="ARBA00023295"/>
    </source>
</evidence>
<feature type="binding site" evidence="8">
    <location>
        <position position="104"/>
    </location>
    <ligand>
        <name>Ca(2+)</name>
        <dbReference type="ChEBI" id="CHEBI:29108"/>
        <label>1</label>
    </ligand>
</feature>
<comment type="cofactor">
    <cofactor evidence="1">
        <name>Ca(2+)</name>
        <dbReference type="ChEBI" id="CHEBI:29108"/>
    </cofactor>
</comment>
<dbReference type="PIRSF" id="PIRSF001021">
    <property type="entry name" value="Alph-amls_thrmst"/>
    <property type="match status" value="1"/>
</dbReference>
<feature type="binding site" evidence="8">
    <location>
        <position position="204"/>
    </location>
    <ligand>
        <name>Ca(2+)</name>
        <dbReference type="ChEBI" id="CHEBI:29108"/>
        <label>1</label>
    </ligand>
</feature>
<dbReference type="EMBL" id="CQAZ01000016">
    <property type="protein sequence ID" value="CNH75145.1"/>
    <property type="molecule type" value="Genomic_DNA"/>
</dbReference>
<evidence type="ECO:0000259" key="9">
    <source>
        <dbReference type="SMART" id="SM00642"/>
    </source>
</evidence>
<gene>
    <name evidence="10" type="primary">amyA</name>
    <name evidence="10" type="ORF">ERS008529_02029</name>
    <name evidence="11" type="ORF">ERS137968_03761</name>
</gene>
<dbReference type="Pfam" id="PF00128">
    <property type="entry name" value="Alpha-amylase"/>
    <property type="match status" value="1"/>
</dbReference>
<dbReference type="Gene3D" id="2.40.30.140">
    <property type="match status" value="1"/>
</dbReference>
<dbReference type="InterPro" id="IPR013780">
    <property type="entry name" value="Glyco_hydro_b"/>
</dbReference>
<sequence>MRNPTIFQFFHWYYPDGGKLWPEVSEQAEYISQLGINIVWLPPAYKGASGGYSVGYDTYDLFDLGEFDQKGTQATKYGDKEGLLNAINRLKDNDIKVLFDVVFNHKMGADEKEKIGVNKVNPENRTEIDDDIIEALAYTRFTFPGRNGVYSSFIWDKQCFTGVDYIEEPSDEGIFKIVNDYSHEGWNTEVDDELGNFDYLMGADIDFRNPAVVSELKYWGKWLQETLPIDGFRLDAVKHIPAWFFKEWIEYIQNETEHDLLIIAEYWSPDIDKLQQYLARVEGNVMLFDVALHHKFHEASMQGEDFDLTLIFHGTLIEAEPLHTITLVANHDTQPLQSLAAPVESWFKPLAYALILIREQGIPCVFYPDLFGANYEDNGEDGGIYQIEMPVITELEPLIQARQRFAHGAQTDYFDDKNCIAFVRAGTAEDPGCVMIISNGAENEKIIVLGDNFQNKEFVDYLGNHPAIITTDDSGGAIFRVNSRSASLWVQKDFLQSTGTD</sequence>
<dbReference type="OrthoDB" id="9805159at2"/>
<name>A0A0T9PP91_9GAMM</name>
<dbReference type="EC" id="3.2.1.1" evidence="10"/>
<keyword evidence="6 10" id="KW-0326">Glycosidase</keyword>
<evidence type="ECO:0000256" key="2">
    <source>
        <dbReference type="ARBA" id="ARBA00008061"/>
    </source>
</evidence>
<accession>A0A0T9PP91</accession>
<dbReference type="AlphaFoldDB" id="A0A0T9PP91"/>
<keyword evidence="12" id="KW-1185">Reference proteome</keyword>
<dbReference type="NCBIfam" id="NF006969">
    <property type="entry name" value="PRK09441.1-2"/>
    <property type="match status" value="1"/>
</dbReference>
<reference evidence="10" key="1">
    <citation type="submission" date="2015-03" db="EMBL/GenBank/DDBJ databases">
        <authorList>
            <person name="Murphy D."/>
        </authorList>
    </citation>
    <scope>NUCLEOTIDE SEQUENCE [LARGE SCALE GENOMIC DNA]</scope>
    <source>
        <strain evidence="10">A125KOH2</strain>
    </source>
</reference>
<dbReference type="GO" id="GO:0005509">
    <property type="term" value="F:calcium ion binding"/>
    <property type="evidence" value="ECO:0007669"/>
    <property type="project" value="InterPro"/>
</dbReference>
<keyword evidence="3 8" id="KW-0479">Metal-binding</keyword>
<feature type="binding site" evidence="8">
    <location>
        <position position="206"/>
    </location>
    <ligand>
        <name>Ca(2+)</name>
        <dbReference type="ChEBI" id="CHEBI:29108"/>
        <label>2</label>
    </ligand>
</feature>